<feature type="compositionally biased region" description="Polar residues" evidence="1">
    <location>
        <begin position="67"/>
        <end position="76"/>
    </location>
</feature>
<protein>
    <recommendedName>
        <fullName evidence="5">Clavata3/ESR (CLE) gene family member</fullName>
    </recommendedName>
</protein>
<evidence type="ECO:0000313" key="4">
    <source>
        <dbReference type="Proteomes" id="UP000886595"/>
    </source>
</evidence>
<gene>
    <name evidence="3" type="ORF">Bca52824_010456</name>
</gene>
<evidence type="ECO:0000256" key="1">
    <source>
        <dbReference type="SAM" id="MobiDB-lite"/>
    </source>
</evidence>
<keyword evidence="2" id="KW-0732">Signal</keyword>
<organism evidence="3 4">
    <name type="scientific">Brassica carinata</name>
    <name type="common">Ethiopian mustard</name>
    <name type="synonym">Abyssinian cabbage</name>
    <dbReference type="NCBI Taxonomy" id="52824"/>
    <lineage>
        <taxon>Eukaryota</taxon>
        <taxon>Viridiplantae</taxon>
        <taxon>Streptophyta</taxon>
        <taxon>Embryophyta</taxon>
        <taxon>Tracheophyta</taxon>
        <taxon>Spermatophyta</taxon>
        <taxon>Magnoliopsida</taxon>
        <taxon>eudicotyledons</taxon>
        <taxon>Gunneridae</taxon>
        <taxon>Pentapetalae</taxon>
        <taxon>rosids</taxon>
        <taxon>malvids</taxon>
        <taxon>Brassicales</taxon>
        <taxon>Brassicaceae</taxon>
        <taxon>Brassiceae</taxon>
        <taxon>Brassica</taxon>
    </lineage>
</organism>
<reference evidence="3 4" key="1">
    <citation type="submission" date="2020-02" db="EMBL/GenBank/DDBJ databases">
        <authorList>
            <person name="Ma Q."/>
            <person name="Huang Y."/>
            <person name="Song X."/>
            <person name="Pei D."/>
        </authorList>
    </citation>
    <scope>NUCLEOTIDE SEQUENCE [LARGE SCALE GENOMIC DNA]</scope>
    <source>
        <strain evidence="3">Sxm20200214</strain>
        <tissue evidence="3">Leaf</tissue>
    </source>
</reference>
<sequence length="76" mass="8635">MIQFLRICIFVLLFTLFSVFSKSPRIHAARRSFSSGPSRRDIGFFSSHAARVLGSGEFKPEKRKIPTGSNPLHNKR</sequence>
<evidence type="ECO:0000256" key="2">
    <source>
        <dbReference type="SAM" id="SignalP"/>
    </source>
</evidence>
<accession>A0A8X8BAV6</accession>
<keyword evidence="4" id="KW-1185">Reference proteome</keyword>
<evidence type="ECO:0008006" key="5">
    <source>
        <dbReference type="Google" id="ProtNLM"/>
    </source>
</evidence>
<evidence type="ECO:0000313" key="3">
    <source>
        <dbReference type="EMBL" id="KAG2327728.1"/>
    </source>
</evidence>
<proteinExistence type="predicted"/>
<dbReference type="Proteomes" id="UP000886595">
    <property type="component" value="Unassembled WGS sequence"/>
</dbReference>
<dbReference type="EMBL" id="JAAMPC010000002">
    <property type="protein sequence ID" value="KAG2327728.1"/>
    <property type="molecule type" value="Genomic_DNA"/>
</dbReference>
<comment type="caution">
    <text evidence="3">The sequence shown here is derived from an EMBL/GenBank/DDBJ whole genome shotgun (WGS) entry which is preliminary data.</text>
</comment>
<dbReference type="AlphaFoldDB" id="A0A8X8BAV6"/>
<dbReference type="OrthoDB" id="1103541at2759"/>
<feature type="chain" id="PRO_5036471071" description="Clavata3/ESR (CLE) gene family member" evidence="2">
    <location>
        <begin position="22"/>
        <end position="76"/>
    </location>
</feature>
<feature type="region of interest" description="Disordered" evidence="1">
    <location>
        <begin position="55"/>
        <end position="76"/>
    </location>
</feature>
<feature type="signal peptide" evidence="2">
    <location>
        <begin position="1"/>
        <end position="21"/>
    </location>
</feature>
<name>A0A8X8BAV6_BRACI</name>